<accession>T1IE45</accession>
<sequence>MAPKRKADYSDGSASKKRKTITMEVKLDI</sequence>
<dbReference type="EnsemblMetazoa" id="RPRC014565-RA">
    <property type="protein sequence ID" value="RPRC014565-PA"/>
    <property type="gene ID" value="RPRC014565"/>
</dbReference>
<evidence type="ECO:0000313" key="2">
    <source>
        <dbReference type="Proteomes" id="UP000015103"/>
    </source>
</evidence>
<dbReference type="InParanoid" id="T1IE45"/>
<dbReference type="AlphaFoldDB" id="T1IE45"/>
<dbReference type="Proteomes" id="UP000015103">
    <property type="component" value="Unassembled WGS sequence"/>
</dbReference>
<organism evidence="1 2">
    <name type="scientific">Rhodnius prolixus</name>
    <name type="common">Triatomid bug</name>
    <dbReference type="NCBI Taxonomy" id="13249"/>
    <lineage>
        <taxon>Eukaryota</taxon>
        <taxon>Metazoa</taxon>
        <taxon>Ecdysozoa</taxon>
        <taxon>Arthropoda</taxon>
        <taxon>Hexapoda</taxon>
        <taxon>Insecta</taxon>
        <taxon>Pterygota</taxon>
        <taxon>Neoptera</taxon>
        <taxon>Paraneoptera</taxon>
        <taxon>Hemiptera</taxon>
        <taxon>Heteroptera</taxon>
        <taxon>Panheteroptera</taxon>
        <taxon>Cimicomorpha</taxon>
        <taxon>Reduviidae</taxon>
        <taxon>Triatominae</taxon>
        <taxon>Rhodnius</taxon>
    </lineage>
</organism>
<evidence type="ECO:0000313" key="1">
    <source>
        <dbReference type="EnsemblMetazoa" id="RPRC014565-PA"/>
    </source>
</evidence>
<proteinExistence type="predicted"/>
<dbReference type="EMBL" id="ACPB03004116">
    <property type="status" value="NOT_ANNOTATED_CDS"/>
    <property type="molecule type" value="Genomic_DNA"/>
</dbReference>
<reference evidence="1" key="1">
    <citation type="submission" date="2015-05" db="UniProtKB">
        <authorList>
            <consortium name="EnsemblMetazoa"/>
        </authorList>
    </citation>
    <scope>IDENTIFICATION</scope>
</reference>
<name>T1IE45_RHOPR</name>
<keyword evidence="2" id="KW-1185">Reference proteome</keyword>
<dbReference type="HOGENOM" id="CLU_3412204_0_0_1"/>
<protein>
    <submittedName>
        <fullName evidence="1">Uncharacterized protein</fullName>
    </submittedName>
</protein>